<feature type="repeat" description="WD" evidence="3">
    <location>
        <begin position="143"/>
        <end position="185"/>
    </location>
</feature>
<dbReference type="RefSeq" id="XP_013783356.2">
    <property type="nucleotide sequence ID" value="XM_013927902.2"/>
</dbReference>
<protein>
    <recommendedName>
        <fullName evidence="4">Coronin</fullName>
    </recommendedName>
</protein>
<dbReference type="Pfam" id="PF00400">
    <property type="entry name" value="WD40"/>
    <property type="match status" value="3"/>
</dbReference>
<evidence type="ECO:0000313" key="8">
    <source>
        <dbReference type="RefSeq" id="XP_013783356.2"/>
    </source>
</evidence>
<dbReference type="PANTHER" id="PTHR10856">
    <property type="entry name" value="CORONIN"/>
    <property type="match status" value="1"/>
</dbReference>
<evidence type="ECO:0000256" key="5">
    <source>
        <dbReference type="SAM" id="MobiDB-lite"/>
    </source>
</evidence>
<evidence type="ECO:0000256" key="4">
    <source>
        <dbReference type="RuleBase" id="RU280818"/>
    </source>
</evidence>
<feature type="region of interest" description="Disordered" evidence="5">
    <location>
        <begin position="514"/>
        <end position="533"/>
    </location>
</feature>
<feature type="domain" description="DUF1899" evidence="6">
    <location>
        <begin position="19"/>
        <end position="83"/>
    </location>
</feature>
<name>A0ABM1BJR1_LIMPO</name>
<keyword evidence="1 3" id="KW-0853">WD repeat</keyword>
<accession>A0ABM1BJR1</accession>
<dbReference type="InterPro" id="IPR036322">
    <property type="entry name" value="WD40_repeat_dom_sf"/>
</dbReference>
<comment type="similarity">
    <text evidence="4">Belongs to the WD repeat coronin family.</text>
</comment>
<dbReference type="InterPro" id="IPR015943">
    <property type="entry name" value="WD40/YVTN_repeat-like_dom_sf"/>
</dbReference>
<evidence type="ECO:0000259" key="6">
    <source>
        <dbReference type="SMART" id="SM01166"/>
    </source>
</evidence>
<evidence type="ECO:0000256" key="2">
    <source>
        <dbReference type="ARBA" id="ARBA00022737"/>
    </source>
</evidence>
<dbReference type="InterPro" id="IPR015048">
    <property type="entry name" value="DUF1899"/>
</dbReference>
<reference evidence="8" key="1">
    <citation type="submission" date="2025-08" db="UniProtKB">
        <authorList>
            <consortium name="RefSeq"/>
        </authorList>
    </citation>
    <scope>IDENTIFICATION</scope>
    <source>
        <tissue evidence="8">Muscle</tissue>
    </source>
</reference>
<dbReference type="GeneID" id="106467538"/>
<dbReference type="Proteomes" id="UP000694941">
    <property type="component" value="Unplaced"/>
</dbReference>
<evidence type="ECO:0000256" key="1">
    <source>
        <dbReference type="ARBA" id="ARBA00022574"/>
    </source>
</evidence>
<evidence type="ECO:0000256" key="3">
    <source>
        <dbReference type="PROSITE-ProRule" id="PRU00221"/>
    </source>
</evidence>
<dbReference type="SMART" id="SM01167">
    <property type="entry name" value="DUF1900"/>
    <property type="match status" value="1"/>
</dbReference>
<dbReference type="PROSITE" id="PS50294">
    <property type="entry name" value="WD_REPEATS_REGION"/>
    <property type="match status" value="1"/>
</dbReference>
<dbReference type="InterPro" id="IPR015505">
    <property type="entry name" value="Coronin"/>
</dbReference>
<dbReference type="PANTHER" id="PTHR10856:SF44">
    <property type="entry name" value="CORONIN"/>
    <property type="match status" value="1"/>
</dbReference>
<dbReference type="InterPro" id="IPR001680">
    <property type="entry name" value="WD40_rpt"/>
</dbReference>
<proteinExistence type="inferred from homology"/>
<dbReference type="Pfam" id="PF16300">
    <property type="entry name" value="WD40_4"/>
    <property type="match status" value="1"/>
</dbReference>
<dbReference type="SMART" id="SM01166">
    <property type="entry name" value="DUF1899"/>
    <property type="match status" value="1"/>
</dbReference>
<feature type="repeat" description="WD" evidence="3">
    <location>
        <begin position="92"/>
        <end position="124"/>
    </location>
</feature>
<dbReference type="SMART" id="SM00320">
    <property type="entry name" value="WD40"/>
    <property type="match status" value="3"/>
</dbReference>
<dbReference type="SUPFAM" id="SSF50978">
    <property type="entry name" value="WD40 repeat-like"/>
    <property type="match status" value="1"/>
</dbReference>
<keyword evidence="2 4" id="KW-0677">Repeat</keyword>
<gene>
    <name evidence="8" type="primary">LOC106467538</name>
</gene>
<feature type="repeat" description="WD" evidence="3">
    <location>
        <begin position="186"/>
        <end position="227"/>
    </location>
</feature>
<organism evidence="7 8">
    <name type="scientific">Limulus polyphemus</name>
    <name type="common">Atlantic horseshoe crab</name>
    <dbReference type="NCBI Taxonomy" id="6850"/>
    <lineage>
        <taxon>Eukaryota</taxon>
        <taxon>Metazoa</taxon>
        <taxon>Ecdysozoa</taxon>
        <taxon>Arthropoda</taxon>
        <taxon>Chelicerata</taxon>
        <taxon>Merostomata</taxon>
        <taxon>Xiphosura</taxon>
        <taxon>Limulidae</taxon>
        <taxon>Limulus</taxon>
    </lineage>
</organism>
<dbReference type="Gene3D" id="2.130.10.10">
    <property type="entry name" value="YVTN repeat-like/Quinoprotein amine dehydrogenase"/>
    <property type="match status" value="1"/>
</dbReference>
<evidence type="ECO:0000313" key="7">
    <source>
        <dbReference type="Proteomes" id="UP000694941"/>
    </source>
</evidence>
<keyword evidence="7" id="KW-1185">Reference proteome</keyword>
<dbReference type="PROSITE" id="PS50082">
    <property type="entry name" value="WD_REPEATS_2"/>
    <property type="match status" value="3"/>
</dbReference>
<dbReference type="Pfam" id="PF08953">
    <property type="entry name" value="DUF1899"/>
    <property type="match status" value="1"/>
</dbReference>
<sequence>MGERSENKVENTNYKMTFRGVRSSKFRHVYGRPARKINCYECMKITKNAHDSHFCAVNPKFVAIVTESAGGGSFLVIPIEKTGRLEVNAGKVTGHSRPVLDIKWNPFNDNVIASCSDDCTIKLWFIPDEGLMRSNMTKPIMDLHHHYRRVGNVEWHPTAENIIFSAGFDNIILIWHVGKGEVVKIIDCHPDSIYSMSFNRDGSLLATTCKDKKLRIIDPRQGMVLKESLCHQGSKASKVVFLGDTGRVFTTGFSKFSDRQWAVWSQHDLGSPLRMESIDSSSGVLFPYYDHDTKMVFLAGKGDGNIRYYEIVDEAPWCHYLHQFLTGSPQRGLGFMPKRGLDVMSCEIFRFYKLHATKDLCEPVSMIVPRKSERFQEDLYPDTVAPTPALTAEEWLNGKNRNPVLLSLKTGAGARTNKPVLYQPDYTTELNNEQKFLSVALNNRVGHKDVSNGDNQNNNVINNVRALDVTNQNKVIELKKRRLPWLEEEKTENGTIVCDVVSSGTLPMASYVAMNDSESSSDSEVEQDEPKTKTEVICFFI</sequence>